<dbReference type="EMBL" id="JBHSBI010000049">
    <property type="protein sequence ID" value="MFC4015737.1"/>
    <property type="molecule type" value="Genomic_DNA"/>
</dbReference>
<evidence type="ECO:0000313" key="3">
    <source>
        <dbReference type="Proteomes" id="UP001595851"/>
    </source>
</evidence>
<gene>
    <name evidence="2" type="ORF">ACFOY2_51595</name>
</gene>
<keyword evidence="3" id="KW-1185">Reference proteome</keyword>
<name>A0ABV8GP35_9ACTN</name>
<dbReference type="InterPro" id="IPR045886">
    <property type="entry name" value="ThiF/MoeB/HesA"/>
</dbReference>
<evidence type="ECO:0000259" key="1">
    <source>
        <dbReference type="Pfam" id="PF00899"/>
    </source>
</evidence>
<dbReference type="Gene3D" id="3.40.50.720">
    <property type="entry name" value="NAD(P)-binding Rossmann-like Domain"/>
    <property type="match status" value="1"/>
</dbReference>
<organism evidence="2 3">
    <name type="scientific">Nonomuraea purpurea</name>
    <dbReference type="NCBI Taxonomy" id="1849276"/>
    <lineage>
        <taxon>Bacteria</taxon>
        <taxon>Bacillati</taxon>
        <taxon>Actinomycetota</taxon>
        <taxon>Actinomycetes</taxon>
        <taxon>Streptosporangiales</taxon>
        <taxon>Streptosporangiaceae</taxon>
        <taxon>Nonomuraea</taxon>
    </lineage>
</organism>
<protein>
    <submittedName>
        <fullName evidence="2">HesA/MoeB/ThiF family protein</fullName>
    </submittedName>
</protein>
<comment type="caution">
    <text evidence="2">The sequence shown here is derived from an EMBL/GenBank/DDBJ whole genome shotgun (WGS) entry which is preliminary data.</text>
</comment>
<dbReference type="InterPro" id="IPR035985">
    <property type="entry name" value="Ubiquitin-activating_enz"/>
</dbReference>
<dbReference type="PANTHER" id="PTHR10953">
    <property type="entry name" value="UBIQUITIN-ACTIVATING ENZYME E1"/>
    <property type="match status" value="1"/>
</dbReference>
<reference evidence="3" key="1">
    <citation type="journal article" date="2019" name="Int. J. Syst. Evol. Microbiol.">
        <title>The Global Catalogue of Microorganisms (GCM) 10K type strain sequencing project: providing services to taxonomists for standard genome sequencing and annotation.</title>
        <authorList>
            <consortium name="The Broad Institute Genomics Platform"/>
            <consortium name="The Broad Institute Genome Sequencing Center for Infectious Disease"/>
            <person name="Wu L."/>
            <person name="Ma J."/>
        </authorList>
    </citation>
    <scope>NUCLEOTIDE SEQUENCE [LARGE SCALE GENOMIC DNA]</scope>
    <source>
        <strain evidence="3">TBRC 1276</strain>
    </source>
</reference>
<dbReference type="InterPro" id="IPR000594">
    <property type="entry name" value="ThiF_NAD_FAD-bd"/>
</dbReference>
<feature type="domain" description="THIF-type NAD/FAD binding fold" evidence="1">
    <location>
        <begin position="110"/>
        <end position="353"/>
    </location>
</feature>
<dbReference type="Pfam" id="PF00899">
    <property type="entry name" value="ThiF"/>
    <property type="match status" value="1"/>
</dbReference>
<accession>A0ABV8GP35</accession>
<dbReference type="Proteomes" id="UP001595851">
    <property type="component" value="Unassembled WGS sequence"/>
</dbReference>
<evidence type="ECO:0000313" key="2">
    <source>
        <dbReference type="EMBL" id="MFC4015737.1"/>
    </source>
</evidence>
<dbReference type="SUPFAM" id="SSF69572">
    <property type="entry name" value="Activating enzymes of the ubiquitin-like proteins"/>
    <property type="match status" value="1"/>
</dbReference>
<dbReference type="PANTHER" id="PTHR10953:SF102">
    <property type="entry name" value="ADENYLYLTRANSFERASE AND SULFURTRANSFERASE MOCS3"/>
    <property type="match status" value="1"/>
</dbReference>
<sequence length="358" mass="38974">MRPRLKTLAWERVGHELRLVYDPRDRLVISDPDGTVEKLLDLLREGGRTVADLAGELSLPVTELSAAVDALDAERLLENGDHLGRLEPGDAERHFSNLAFFESFGTLERSREDLLRRLRESHVLVLGTGGLNSNTIPHLAGLGVGKMTLLDRDTVDPRNFARQYLYRWDDLGYRKVARAADWVRAFDPSIEVEAIDLGVEAPEQLDELVGRTRPDVVASGIDRPSEIDLWVNAACVRHGVPFVRGGMWVTSGTVWSVAPGVSACRACVPPNVAPASGSDGSDLAAIRLYRDGSRPNRGIGPVAGLLGAYGAFEVLRYLTGFEPPAYAGRPLIVDFAGGCATSRTEWPRNPACDVCGGR</sequence>
<proteinExistence type="predicted"/>